<keyword evidence="1" id="KW-0732">Signal</keyword>
<dbReference type="InterPro" id="IPR032109">
    <property type="entry name" value="Big_3_5"/>
</dbReference>
<dbReference type="Gene3D" id="2.60.40.10">
    <property type="entry name" value="Immunoglobulins"/>
    <property type="match status" value="3"/>
</dbReference>
<dbReference type="AlphaFoldDB" id="A0A9X4M134"/>
<feature type="signal peptide" evidence="1">
    <location>
        <begin position="1"/>
        <end position="30"/>
    </location>
</feature>
<accession>A0A9X4M134</accession>
<dbReference type="EMBL" id="JANRHA010000004">
    <property type="protein sequence ID" value="MDG3014412.1"/>
    <property type="molecule type" value="Genomic_DNA"/>
</dbReference>
<dbReference type="Pfam" id="PF16640">
    <property type="entry name" value="Big_3_5"/>
    <property type="match status" value="3"/>
</dbReference>
<evidence type="ECO:0000313" key="4">
    <source>
        <dbReference type="Proteomes" id="UP001152755"/>
    </source>
</evidence>
<feature type="chain" id="PRO_5040752406" evidence="1">
    <location>
        <begin position="31"/>
        <end position="585"/>
    </location>
</feature>
<feature type="domain" description="Bacterial Ig-like" evidence="2">
    <location>
        <begin position="478"/>
        <end position="562"/>
    </location>
</feature>
<dbReference type="InterPro" id="IPR013783">
    <property type="entry name" value="Ig-like_fold"/>
</dbReference>
<evidence type="ECO:0000259" key="2">
    <source>
        <dbReference type="Pfam" id="PF16640"/>
    </source>
</evidence>
<protein>
    <submittedName>
        <fullName evidence="3">Ig-like domain-containing protein</fullName>
    </submittedName>
</protein>
<feature type="domain" description="Bacterial Ig-like" evidence="2">
    <location>
        <begin position="279"/>
        <end position="361"/>
    </location>
</feature>
<name>A0A9X4M134_9ACTN</name>
<organism evidence="3 4">
    <name type="scientific">Speluncibacter jeojiensis</name>
    <dbReference type="NCBI Taxonomy" id="2710754"/>
    <lineage>
        <taxon>Bacteria</taxon>
        <taxon>Bacillati</taxon>
        <taxon>Actinomycetota</taxon>
        <taxon>Actinomycetes</taxon>
        <taxon>Mycobacteriales</taxon>
        <taxon>Speluncibacteraceae</taxon>
        <taxon>Speluncibacter</taxon>
    </lineage>
</organism>
<dbReference type="Proteomes" id="UP001152755">
    <property type="component" value="Unassembled WGS sequence"/>
</dbReference>
<reference evidence="3" key="1">
    <citation type="submission" date="2022-08" db="EMBL/GenBank/DDBJ databases">
        <title>Genome analysis of Corynebacteriales strain.</title>
        <authorList>
            <person name="Lee S.D."/>
        </authorList>
    </citation>
    <scope>NUCLEOTIDE SEQUENCE</scope>
    <source>
        <strain evidence="3">D3-21</strain>
    </source>
</reference>
<dbReference type="GO" id="GO:0005975">
    <property type="term" value="P:carbohydrate metabolic process"/>
    <property type="evidence" value="ECO:0007669"/>
    <property type="project" value="UniProtKB-ARBA"/>
</dbReference>
<sequence>MKPSLRALLAATAGTAVIAGPLALTTTATAGPSDVSFKASCIAGSIIGDQKRITDNTITIDAPAKVEPGQEFTFRLQPSATSYPDKDSGATTTNLSRLKIDYEIPDNATFVSAGVVPGTAVGLDNVAPNVLRVNDSGNVDANGTIIRLSGNNELIGNSPSSNAKAEGGIRVPKTKKNLDGTTNSAGETWFRLPAVEVTMKAGPSGTIQPKVRTSGAAATQGDMANFSTQLAKASLLGTQWAPTRCSPRDSDGGPLNAGAGPLATIAIESSDQATTTTLAAPQDATTGQEIQLSATVAPAPTGGKVQFKDNGAPLGGPVDLANGKATLPHTFTSAGDHSITAEFAGVAGFTGSASTATTVTVKDPAPVDKNTTTTVMVPGSAKTGTPVTLRATVTVAGATDPATTGTVQFQENGSPLGTPVNVTGGAAEIEHTFTTTGDHSITAVYSGGAGFTGSTSQAGTVSVTAPDPTDVATTIVLSAPSSATKGVAVDLTATLTPATVTGGTVQFLDGTTALGSPVAMTDGKAVLHQAFTATGDRKVTAVYSGAPGFKGSTSQAVTVTVAGGGTGGGGTGSLQNILGGFGSSK</sequence>
<proteinExistence type="predicted"/>
<evidence type="ECO:0000313" key="3">
    <source>
        <dbReference type="EMBL" id="MDG3014412.1"/>
    </source>
</evidence>
<gene>
    <name evidence="3" type="ORF">NVS88_07555</name>
</gene>
<comment type="caution">
    <text evidence="3">The sequence shown here is derived from an EMBL/GenBank/DDBJ whole genome shotgun (WGS) entry which is preliminary data.</text>
</comment>
<dbReference type="RefSeq" id="WP_332519583.1">
    <property type="nucleotide sequence ID" value="NZ_JANRHA010000004.1"/>
</dbReference>
<feature type="domain" description="Bacterial Ig-like" evidence="2">
    <location>
        <begin position="377"/>
        <end position="464"/>
    </location>
</feature>
<keyword evidence="4" id="KW-1185">Reference proteome</keyword>
<evidence type="ECO:0000256" key="1">
    <source>
        <dbReference type="SAM" id="SignalP"/>
    </source>
</evidence>